<gene>
    <name evidence="6" type="ORF">GCM10023196_104350</name>
</gene>
<dbReference type="EMBL" id="BAABHK010000031">
    <property type="protein sequence ID" value="GAA4640118.1"/>
    <property type="molecule type" value="Genomic_DNA"/>
</dbReference>
<feature type="DNA-binding region" description="H-T-H motif" evidence="4">
    <location>
        <begin position="38"/>
        <end position="57"/>
    </location>
</feature>
<feature type="domain" description="HTH tetR-type" evidence="5">
    <location>
        <begin position="15"/>
        <end position="75"/>
    </location>
</feature>
<evidence type="ECO:0000256" key="4">
    <source>
        <dbReference type="PROSITE-ProRule" id="PRU00335"/>
    </source>
</evidence>
<organism evidence="6 7">
    <name type="scientific">Actinoallomurus vinaceus</name>
    <dbReference type="NCBI Taxonomy" id="1080074"/>
    <lineage>
        <taxon>Bacteria</taxon>
        <taxon>Bacillati</taxon>
        <taxon>Actinomycetota</taxon>
        <taxon>Actinomycetes</taxon>
        <taxon>Streptosporangiales</taxon>
        <taxon>Thermomonosporaceae</taxon>
        <taxon>Actinoallomurus</taxon>
    </lineage>
</organism>
<dbReference type="PANTHER" id="PTHR30055">
    <property type="entry name" value="HTH-TYPE TRANSCRIPTIONAL REGULATOR RUTR"/>
    <property type="match status" value="1"/>
</dbReference>
<dbReference type="InterPro" id="IPR036271">
    <property type="entry name" value="Tet_transcr_reg_TetR-rel_C_sf"/>
</dbReference>
<name>A0ABP8UTY2_9ACTN</name>
<keyword evidence="1" id="KW-0805">Transcription regulation</keyword>
<sequence length="235" mass="25966">MTPVWARESGKRRSTLSREAIVTAALRIADAEGLAAVSIRRIATELGARTMSLYSYIDSKADLFDLMADEIAGEVVIREGLPAEWRQAITMIACRERAVGLRHPWQIDLVNQRSSAMIGPNGLRHLEQSVAALAGLRLEPLEAWRVIAAVDDYVCGFISREIRKREIVRHAEATGLDGEALVRPYLQGLADSGEFVTITPLLRDGLRTIGSDFEQGLNWLLDGIEHQYGSTTTQP</sequence>
<accession>A0ABP8UTY2</accession>
<dbReference type="SUPFAM" id="SSF48498">
    <property type="entry name" value="Tetracyclin repressor-like, C-terminal domain"/>
    <property type="match status" value="1"/>
</dbReference>
<dbReference type="PROSITE" id="PS50977">
    <property type="entry name" value="HTH_TETR_2"/>
    <property type="match status" value="1"/>
</dbReference>
<evidence type="ECO:0000256" key="1">
    <source>
        <dbReference type="ARBA" id="ARBA00023015"/>
    </source>
</evidence>
<protein>
    <submittedName>
        <fullName evidence="6">TetR/AcrR family transcriptional regulator C-terminal domain-containing protein</fullName>
    </submittedName>
</protein>
<dbReference type="Pfam" id="PF02909">
    <property type="entry name" value="TetR_C_1"/>
    <property type="match status" value="1"/>
</dbReference>
<evidence type="ECO:0000256" key="2">
    <source>
        <dbReference type="ARBA" id="ARBA00023125"/>
    </source>
</evidence>
<evidence type="ECO:0000256" key="3">
    <source>
        <dbReference type="ARBA" id="ARBA00023163"/>
    </source>
</evidence>
<evidence type="ECO:0000259" key="5">
    <source>
        <dbReference type="PROSITE" id="PS50977"/>
    </source>
</evidence>
<dbReference type="Gene3D" id="1.10.10.60">
    <property type="entry name" value="Homeodomain-like"/>
    <property type="match status" value="1"/>
</dbReference>
<dbReference type="InterPro" id="IPR004111">
    <property type="entry name" value="Repressor_TetR_C"/>
</dbReference>
<dbReference type="SUPFAM" id="SSF46689">
    <property type="entry name" value="Homeodomain-like"/>
    <property type="match status" value="1"/>
</dbReference>
<reference evidence="7" key="1">
    <citation type="journal article" date="2019" name="Int. J. Syst. Evol. Microbiol.">
        <title>The Global Catalogue of Microorganisms (GCM) 10K type strain sequencing project: providing services to taxonomists for standard genome sequencing and annotation.</title>
        <authorList>
            <consortium name="The Broad Institute Genomics Platform"/>
            <consortium name="The Broad Institute Genome Sequencing Center for Infectious Disease"/>
            <person name="Wu L."/>
            <person name="Ma J."/>
        </authorList>
    </citation>
    <scope>NUCLEOTIDE SEQUENCE [LARGE SCALE GENOMIC DNA]</scope>
    <source>
        <strain evidence="7">JCM 17939</strain>
    </source>
</reference>
<dbReference type="InterPro" id="IPR009057">
    <property type="entry name" value="Homeodomain-like_sf"/>
</dbReference>
<keyword evidence="7" id="KW-1185">Reference proteome</keyword>
<proteinExistence type="predicted"/>
<comment type="caution">
    <text evidence="6">The sequence shown here is derived from an EMBL/GenBank/DDBJ whole genome shotgun (WGS) entry which is preliminary data.</text>
</comment>
<dbReference type="InterPro" id="IPR050109">
    <property type="entry name" value="HTH-type_TetR-like_transc_reg"/>
</dbReference>
<dbReference type="InterPro" id="IPR001647">
    <property type="entry name" value="HTH_TetR"/>
</dbReference>
<evidence type="ECO:0000313" key="6">
    <source>
        <dbReference type="EMBL" id="GAA4640118.1"/>
    </source>
</evidence>
<dbReference type="Pfam" id="PF00440">
    <property type="entry name" value="TetR_N"/>
    <property type="match status" value="1"/>
</dbReference>
<evidence type="ECO:0000313" key="7">
    <source>
        <dbReference type="Proteomes" id="UP001501442"/>
    </source>
</evidence>
<keyword evidence="3" id="KW-0804">Transcription</keyword>
<dbReference type="PANTHER" id="PTHR30055:SF151">
    <property type="entry name" value="TRANSCRIPTIONAL REGULATORY PROTEIN"/>
    <property type="match status" value="1"/>
</dbReference>
<dbReference type="Proteomes" id="UP001501442">
    <property type="component" value="Unassembled WGS sequence"/>
</dbReference>
<dbReference type="Gene3D" id="1.10.357.10">
    <property type="entry name" value="Tetracycline Repressor, domain 2"/>
    <property type="match status" value="1"/>
</dbReference>
<keyword evidence="2 4" id="KW-0238">DNA-binding</keyword>